<dbReference type="SUPFAM" id="SSF48613">
    <property type="entry name" value="Heme oxygenase-like"/>
    <property type="match status" value="1"/>
</dbReference>
<dbReference type="AlphaFoldDB" id="A0A7J6P0S9"/>
<dbReference type="InterPro" id="IPR013749">
    <property type="entry name" value="PM/HMP-P_kinase-1"/>
</dbReference>
<proteinExistence type="predicted"/>
<evidence type="ECO:0000313" key="3">
    <source>
        <dbReference type="EMBL" id="KAF4689427.1"/>
    </source>
</evidence>
<dbReference type="GO" id="GO:0009228">
    <property type="term" value="P:thiamine biosynthetic process"/>
    <property type="evidence" value="ECO:0007669"/>
    <property type="project" value="InterPro"/>
</dbReference>
<dbReference type="Pfam" id="PF03070">
    <property type="entry name" value="TENA_THI-4"/>
    <property type="match status" value="1"/>
</dbReference>
<comment type="caution">
    <text evidence="3">The sequence shown here is derived from an EMBL/GenBank/DDBJ whole genome shotgun (WGS) entry which is preliminary data.</text>
</comment>
<gene>
    <name evidence="3" type="ORF">FOZ60_001677</name>
</gene>
<dbReference type="EMBL" id="JABANP010000125">
    <property type="protein sequence ID" value="KAF4689427.1"/>
    <property type="molecule type" value="Genomic_DNA"/>
</dbReference>
<evidence type="ECO:0000259" key="2">
    <source>
        <dbReference type="Pfam" id="PF08543"/>
    </source>
</evidence>
<dbReference type="CDD" id="cd19368">
    <property type="entry name" value="TenA_C_AtTH2-like"/>
    <property type="match status" value="1"/>
</dbReference>
<reference evidence="3 4" key="1">
    <citation type="submission" date="2020-04" db="EMBL/GenBank/DDBJ databases">
        <title>Perkinsus olseni comparative genomics.</title>
        <authorList>
            <person name="Bogema D.R."/>
        </authorList>
    </citation>
    <scope>NUCLEOTIDE SEQUENCE [LARGE SCALE GENOMIC DNA]</scope>
    <source>
        <strain evidence="3">00978-12</strain>
    </source>
</reference>
<feature type="domain" description="Pyridoxamine kinase/Phosphomethylpyrimidine kinase" evidence="2">
    <location>
        <begin position="241"/>
        <end position="487"/>
    </location>
</feature>
<dbReference type="SUPFAM" id="SSF53613">
    <property type="entry name" value="Ribokinase-like"/>
    <property type="match status" value="1"/>
</dbReference>
<dbReference type="InterPro" id="IPR016084">
    <property type="entry name" value="Haem_Oase-like_multi-hlx"/>
</dbReference>
<organism evidence="3 4">
    <name type="scientific">Perkinsus olseni</name>
    <name type="common">Perkinsus atlanticus</name>
    <dbReference type="NCBI Taxonomy" id="32597"/>
    <lineage>
        <taxon>Eukaryota</taxon>
        <taxon>Sar</taxon>
        <taxon>Alveolata</taxon>
        <taxon>Perkinsozoa</taxon>
        <taxon>Perkinsea</taxon>
        <taxon>Perkinsida</taxon>
        <taxon>Perkinsidae</taxon>
        <taxon>Perkinsus</taxon>
    </lineage>
</organism>
<dbReference type="Gene3D" id="1.20.910.10">
    <property type="entry name" value="Heme oxygenase-like"/>
    <property type="match status" value="1"/>
</dbReference>
<protein>
    <recommendedName>
        <fullName evidence="5">Phosphomethylpyrimidine kinase</fullName>
    </recommendedName>
</protein>
<evidence type="ECO:0008006" key="5">
    <source>
        <dbReference type="Google" id="ProtNLM"/>
    </source>
</evidence>
<evidence type="ECO:0000313" key="4">
    <source>
        <dbReference type="Proteomes" id="UP000541610"/>
    </source>
</evidence>
<sequence>MPNFYEEPVAGGMSEKLWKDNQDLARMSLHHPFVQGLADGTLDPEAFKTYMAQDTLYLNGYVRSLSSCIAKSDITATMGKELSVFIEGVKGELEACHQHYVDNPDATGPEAACRKYVDFLLNVSRADCGPSVMIAAVIPCSRLYAWLGKELTAGRDIPEDHPYRRWLLFYADEPINTSARALEALLDKQVRVCEVQEVGQAYRRAMELEYDFFDSFEAPIGRPAGGPLRIPTVLVVSGSESGGGSGHQADLKTLEALGVYSTSVLTSIAAQNTQGVQQVQVVADNLLAAQINSVISDFDVSVVKVGSVPSSRQLRVVAEKLHGLPLVVDPVLPSTPTDDAAVQRDADDVLAAYKDHIFPLATIVTSTMSEARRLLGRAESVGVDEARSVARALAQYGPKYVLVRADGDCPDGETRGGVLYGRENEEFYEFTDKKISTTNTRGAGCTLASAIAGFMARGYPVPDAVERAIGYLHEVIARSDGTPLGQGPNTPLVHSANSIWVNYF</sequence>
<name>A0A7J6P0S9_PEROL</name>
<dbReference type="PANTHER" id="PTHR20858:SF17">
    <property type="entry name" value="HYDROXYMETHYLPYRIMIDINE_PHOSPHOMETHYLPYRIMIDINE KINASE THI20-RELATED"/>
    <property type="match status" value="1"/>
</dbReference>
<dbReference type="Pfam" id="PF08543">
    <property type="entry name" value="Phos_pyr_kin"/>
    <property type="match status" value="1"/>
</dbReference>
<dbReference type="GO" id="GO:0008972">
    <property type="term" value="F:phosphomethylpyrimidine kinase activity"/>
    <property type="evidence" value="ECO:0007669"/>
    <property type="project" value="InterPro"/>
</dbReference>
<accession>A0A7J6P0S9</accession>
<dbReference type="GO" id="GO:0008902">
    <property type="term" value="F:hydroxymethylpyrimidine kinase activity"/>
    <property type="evidence" value="ECO:0007669"/>
    <property type="project" value="TreeGrafter"/>
</dbReference>
<dbReference type="OrthoDB" id="10028886at2759"/>
<dbReference type="CDD" id="cd01169">
    <property type="entry name" value="HMPP_kinase"/>
    <property type="match status" value="1"/>
</dbReference>
<dbReference type="InterPro" id="IPR004399">
    <property type="entry name" value="HMP/HMP-P_kinase_dom"/>
</dbReference>
<dbReference type="Gene3D" id="3.40.1190.20">
    <property type="match status" value="1"/>
</dbReference>
<evidence type="ECO:0000259" key="1">
    <source>
        <dbReference type="Pfam" id="PF03070"/>
    </source>
</evidence>
<dbReference type="GO" id="GO:0005829">
    <property type="term" value="C:cytosol"/>
    <property type="evidence" value="ECO:0007669"/>
    <property type="project" value="TreeGrafter"/>
</dbReference>
<dbReference type="PANTHER" id="PTHR20858">
    <property type="entry name" value="PHOSPHOMETHYLPYRIMIDINE KINASE"/>
    <property type="match status" value="1"/>
</dbReference>
<dbReference type="InterPro" id="IPR029056">
    <property type="entry name" value="Ribokinase-like"/>
</dbReference>
<dbReference type="Proteomes" id="UP000541610">
    <property type="component" value="Unassembled WGS sequence"/>
</dbReference>
<dbReference type="InterPro" id="IPR004305">
    <property type="entry name" value="Thiaminase-2/PQQC"/>
</dbReference>
<feature type="domain" description="Thiaminase-2/PQQC" evidence="1">
    <location>
        <begin position="22"/>
        <end position="215"/>
    </location>
</feature>